<comment type="caution">
    <text evidence="7">The sequence shown here is derived from an EMBL/GenBank/DDBJ whole genome shotgun (WGS) entry which is preliminary data.</text>
</comment>
<evidence type="ECO:0000256" key="4">
    <source>
        <dbReference type="ARBA" id="ARBA00023136"/>
    </source>
</evidence>
<evidence type="ECO:0000256" key="1">
    <source>
        <dbReference type="ARBA" id="ARBA00004167"/>
    </source>
</evidence>
<evidence type="ECO:0000313" key="7">
    <source>
        <dbReference type="EMBL" id="KAK9734317.1"/>
    </source>
</evidence>
<dbReference type="GO" id="GO:0005886">
    <property type="term" value="C:plasma membrane"/>
    <property type="evidence" value="ECO:0007669"/>
    <property type="project" value="TreeGrafter"/>
</dbReference>
<dbReference type="EMBL" id="JBDFQZ010000004">
    <property type="protein sequence ID" value="KAK9734317.1"/>
    <property type="molecule type" value="Genomic_DNA"/>
</dbReference>
<dbReference type="GO" id="GO:0009506">
    <property type="term" value="C:plasmodesma"/>
    <property type="evidence" value="ECO:0007669"/>
    <property type="project" value="TreeGrafter"/>
</dbReference>
<dbReference type="GO" id="GO:0098542">
    <property type="term" value="P:defense response to other organism"/>
    <property type="evidence" value="ECO:0007669"/>
    <property type="project" value="InterPro"/>
</dbReference>
<feature type="transmembrane region" description="Helical" evidence="5">
    <location>
        <begin position="20"/>
        <end position="42"/>
    </location>
</feature>
<dbReference type="PANTHER" id="PTHR31415:SF51">
    <property type="entry name" value="LATE EMBRYOGENESIS ABUNDANT (LEA) HYDROXYPROLINE-RICH GLYCOPROTEIN FAMILY"/>
    <property type="match status" value="1"/>
</dbReference>
<sequence length="209" mass="23425">MGVKDCGHHENKKKKLLIKIGLGILALLILIGLIILIIWAVLRPIKPKFVIQDATLYNFNLTSPTELNSVFQITVQSRNPNDKVGIYYDRLISYATYQNQQITLPTAIPPTYQDSKEINVWSPYLQGPSVPIAPYLCTAINQDIAMGSVQLVIKMDGRLRFKFGSFVSGTYRIHVNCNAFIPIGNTEAGIYVSRNVIKYTLFKSCDVSV</sequence>
<protein>
    <recommendedName>
        <fullName evidence="6">Late embryogenesis abundant protein LEA-2 subgroup domain-containing protein</fullName>
    </recommendedName>
</protein>
<dbReference type="Pfam" id="PF03168">
    <property type="entry name" value="LEA_2"/>
    <property type="match status" value="1"/>
</dbReference>
<dbReference type="InterPro" id="IPR004864">
    <property type="entry name" value="LEA_2"/>
</dbReference>
<evidence type="ECO:0000313" key="8">
    <source>
        <dbReference type="Proteomes" id="UP001443914"/>
    </source>
</evidence>
<name>A0AAW1LKF8_SAPOF</name>
<keyword evidence="2 5" id="KW-0812">Transmembrane</keyword>
<keyword evidence="4 5" id="KW-0472">Membrane</keyword>
<keyword evidence="8" id="KW-1185">Reference proteome</keyword>
<proteinExistence type="predicted"/>
<evidence type="ECO:0000256" key="5">
    <source>
        <dbReference type="SAM" id="Phobius"/>
    </source>
</evidence>
<reference evidence="7" key="1">
    <citation type="submission" date="2024-03" db="EMBL/GenBank/DDBJ databases">
        <title>WGS assembly of Saponaria officinalis var. Norfolk2.</title>
        <authorList>
            <person name="Jenkins J."/>
            <person name="Shu S."/>
            <person name="Grimwood J."/>
            <person name="Barry K."/>
            <person name="Goodstein D."/>
            <person name="Schmutz J."/>
            <person name="Leebens-Mack J."/>
            <person name="Osbourn A."/>
        </authorList>
    </citation>
    <scope>NUCLEOTIDE SEQUENCE [LARGE SCALE GENOMIC DNA]</scope>
    <source>
        <strain evidence="7">JIC</strain>
    </source>
</reference>
<dbReference type="PANTHER" id="PTHR31415">
    <property type="entry name" value="OS05G0367900 PROTEIN"/>
    <property type="match status" value="1"/>
</dbReference>
<keyword evidence="3 5" id="KW-1133">Transmembrane helix</keyword>
<feature type="domain" description="Late embryogenesis abundant protein LEA-2 subgroup" evidence="6">
    <location>
        <begin position="74"/>
        <end position="178"/>
    </location>
</feature>
<evidence type="ECO:0000256" key="3">
    <source>
        <dbReference type="ARBA" id="ARBA00022989"/>
    </source>
</evidence>
<evidence type="ECO:0000256" key="2">
    <source>
        <dbReference type="ARBA" id="ARBA00022692"/>
    </source>
</evidence>
<accession>A0AAW1LKF8</accession>
<comment type="subcellular location">
    <subcellularLocation>
        <location evidence="1">Membrane</location>
        <topology evidence="1">Single-pass membrane protein</topology>
    </subcellularLocation>
</comment>
<gene>
    <name evidence="7" type="ORF">RND81_04G131300</name>
</gene>
<dbReference type="InterPro" id="IPR044839">
    <property type="entry name" value="NDR1-like"/>
</dbReference>
<dbReference type="AlphaFoldDB" id="A0AAW1LKF8"/>
<dbReference type="Proteomes" id="UP001443914">
    <property type="component" value="Unassembled WGS sequence"/>
</dbReference>
<organism evidence="7 8">
    <name type="scientific">Saponaria officinalis</name>
    <name type="common">Common soapwort</name>
    <name type="synonym">Lychnis saponaria</name>
    <dbReference type="NCBI Taxonomy" id="3572"/>
    <lineage>
        <taxon>Eukaryota</taxon>
        <taxon>Viridiplantae</taxon>
        <taxon>Streptophyta</taxon>
        <taxon>Embryophyta</taxon>
        <taxon>Tracheophyta</taxon>
        <taxon>Spermatophyta</taxon>
        <taxon>Magnoliopsida</taxon>
        <taxon>eudicotyledons</taxon>
        <taxon>Gunneridae</taxon>
        <taxon>Pentapetalae</taxon>
        <taxon>Caryophyllales</taxon>
        <taxon>Caryophyllaceae</taxon>
        <taxon>Caryophylleae</taxon>
        <taxon>Saponaria</taxon>
    </lineage>
</organism>
<evidence type="ECO:0000259" key="6">
    <source>
        <dbReference type="Pfam" id="PF03168"/>
    </source>
</evidence>